<accession>A0A0G0UUC6</accession>
<reference evidence="1 2" key="1">
    <citation type="journal article" date="2015" name="Nature">
        <title>rRNA introns, odd ribosomes, and small enigmatic genomes across a large radiation of phyla.</title>
        <authorList>
            <person name="Brown C.T."/>
            <person name="Hug L.A."/>
            <person name="Thomas B.C."/>
            <person name="Sharon I."/>
            <person name="Castelle C.J."/>
            <person name="Singh A."/>
            <person name="Wilkins M.J."/>
            <person name="Williams K.H."/>
            <person name="Banfield J.F."/>
        </authorList>
    </citation>
    <scope>NUCLEOTIDE SEQUENCE [LARGE SCALE GENOMIC DNA]</scope>
</reference>
<comment type="caution">
    <text evidence="1">The sequence shown here is derived from an EMBL/GenBank/DDBJ whole genome shotgun (WGS) entry which is preliminary data.</text>
</comment>
<evidence type="ECO:0000313" key="2">
    <source>
        <dbReference type="Proteomes" id="UP000034676"/>
    </source>
</evidence>
<protein>
    <recommendedName>
        <fullName evidence="3">Peptidase M14 carboxypeptidase A domain-containing protein</fullName>
    </recommendedName>
</protein>
<dbReference type="Gene3D" id="3.40.630.10">
    <property type="entry name" value="Zn peptidases"/>
    <property type="match status" value="1"/>
</dbReference>
<gene>
    <name evidence="1" type="ORF">UU42_C0023G0004</name>
</gene>
<sequence>MLNKVFPYTLIPQTGQEYFQSGNEPKLLIVGQTHGDESEIVPLVENVLFNHCSELPPFLFVREISPSASKLGTRENIDGLDLNRSFIVPPPTEEVKQMMELWSKYVFDIFLTFHTDPTAADFYLYDGTKDEDHEKRRLDVTEGFSLLQQDLRNLGIQLRNGIDDSDDPTLGYMTHNGYVYWPMSTKINDHATDYWLIMNTGGARQVINPEIPGKASLEQKEKIIDSIIRRLILNQTDN</sequence>
<evidence type="ECO:0000313" key="1">
    <source>
        <dbReference type="EMBL" id="KKR91101.1"/>
    </source>
</evidence>
<dbReference type="SUPFAM" id="SSF53187">
    <property type="entry name" value="Zn-dependent exopeptidases"/>
    <property type="match status" value="1"/>
</dbReference>
<dbReference type="Proteomes" id="UP000034676">
    <property type="component" value="Unassembled WGS sequence"/>
</dbReference>
<name>A0A0G0UUC6_9BACT</name>
<evidence type="ECO:0008006" key="3">
    <source>
        <dbReference type="Google" id="ProtNLM"/>
    </source>
</evidence>
<proteinExistence type="predicted"/>
<dbReference type="EMBL" id="LCAO01000023">
    <property type="protein sequence ID" value="KKR91101.1"/>
    <property type="molecule type" value="Genomic_DNA"/>
</dbReference>
<organism evidence="1 2">
    <name type="scientific">Candidatus Woesebacteria bacterium GW2011_GWA1_41_13b</name>
    <dbReference type="NCBI Taxonomy" id="1618555"/>
    <lineage>
        <taxon>Bacteria</taxon>
        <taxon>Candidatus Woeseibacteriota</taxon>
    </lineage>
</organism>
<dbReference type="AlphaFoldDB" id="A0A0G0UUC6"/>